<evidence type="ECO:0000256" key="18">
    <source>
        <dbReference type="PROSITE-ProRule" id="PRU10141"/>
    </source>
</evidence>
<dbReference type="PANTHER" id="PTHR24416:SF621">
    <property type="entry name" value="TYROSINE KINASE RECEPTOR CAD96CA"/>
    <property type="match status" value="1"/>
</dbReference>
<sequence>MMIDLPLTVHAHAKELAILHSGKEYHSGDVLSVRSDKYETVRCRATGTRPAADITWILANSRHNSDEVEAVEASGGLYNTTGTLELAVKEDMDLEKLVCDAKTLGMKQGSTIEVSLVLKKGALSAWVIVGVIFGVLGCVAFSLVALVVIRKRKKTRSRPEVDEPVSFIRLDSRIQIPPAPKLCDVSSDSCAHLSTCIGPPVSERPRIYPDTTDGNSRYAALPATQPFPRSKLTILNVIGQGNFSVVYLASATDILSTGNQTYVALKTLKENAGKDVIENLFREVDLLNRMSSHPNVVRYLGSCLEKDPLYVIFEYLSNGNLQQYLRQNRSQDYTYIDVLNEALGGTDLMKFARDIAKGMAFLSANKCIHRDLAARNVLVTADGACKISDFGLAEEIRNSRASQKRTNNALPLRWMALESIDKDIFSTKSDVWSFGIVLWEIVTFGAQPFPSMTVRDVISKLREGYRMPKPKHCDDKLYNLMMSCWDVEPDRRPCFEDLLNSLEKFLETEADYIDVGLYEEGLYLLPTGFDSNHHEKI</sequence>
<organism evidence="22 23">
    <name type="scientific">Acanthaster planci</name>
    <name type="common">Crown-of-thorns starfish</name>
    <dbReference type="NCBI Taxonomy" id="133434"/>
    <lineage>
        <taxon>Eukaryota</taxon>
        <taxon>Metazoa</taxon>
        <taxon>Echinodermata</taxon>
        <taxon>Eleutherozoa</taxon>
        <taxon>Asterozoa</taxon>
        <taxon>Asteroidea</taxon>
        <taxon>Valvatacea</taxon>
        <taxon>Valvatida</taxon>
        <taxon>Acanthasteridae</taxon>
        <taxon>Acanthaster</taxon>
    </lineage>
</organism>
<keyword evidence="6" id="KW-0418">Kinase</keyword>
<reference evidence="23" key="1">
    <citation type="submission" date="2025-08" db="UniProtKB">
        <authorList>
            <consortium name="RefSeq"/>
        </authorList>
    </citation>
    <scope>IDENTIFICATION</scope>
</reference>
<dbReference type="Gene3D" id="2.60.40.10">
    <property type="entry name" value="Immunoglobulins"/>
    <property type="match status" value="1"/>
</dbReference>
<dbReference type="InterPro" id="IPR011009">
    <property type="entry name" value="Kinase-like_dom_sf"/>
</dbReference>
<dbReference type="InterPro" id="IPR008266">
    <property type="entry name" value="Tyr_kinase_AS"/>
</dbReference>
<dbReference type="RefSeq" id="XP_022107164.1">
    <property type="nucleotide sequence ID" value="XM_022251472.1"/>
</dbReference>
<keyword evidence="12" id="KW-0675">Receptor</keyword>
<dbReference type="GO" id="GO:0007169">
    <property type="term" value="P:cell surface receptor protein tyrosine kinase signaling pathway"/>
    <property type="evidence" value="ECO:0007669"/>
    <property type="project" value="TreeGrafter"/>
</dbReference>
<feature type="binding site" evidence="16 18">
    <location>
        <position position="266"/>
    </location>
    <ligand>
        <name>ATP</name>
        <dbReference type="ChEBI" id="CHEBI:30616"/>
    </ligand>
</feature>
<dbReference type="PROSITE" id="PS00109">
    <property type="entry name" value="PROTEIN_KINASE_TYR"/>
    <property type="match status" value="1"/>
</dbReference>
<dbReference type="GO" id="GO:0043235">
    <property type="term" value="C:receptor complex"/>
    <property type="evidence" value="ECO:0007669"/>
    <property type="project" value="TreeGrafter"/>
</dbReference>
<evidence type="ECO:0000256" key="17">
    <source>
        <dbReference type="PIRSR" id="PIRSR000615-3"/>
    </source>
</evidence>
<gene>
    <name evidence="23" type="primary">LOC110988178</name>
</gene>
<dbReference type="InterPro" id="IPR007110">
    <property type="entry name" value="Ig-like_dom"/>
</dbReference>
<dbReference type="CDD" id="cd00192">
    <property type="entry name" value="PTKc"/>
    <property type="match status" value="1"/>
</dbReference>
<dbReference type="PROSITE" id="PS50835">
    <property type="entry name" value="IG_LIKE"/>
    <property type="match status" value="1"/>
</dbReference>
<dbReference type="OMA" id="ECYVERE"/>
<keyword evidence="5 16" id="KW-0547">Nucleotide-binding</keyword>
<dbReference type="KEGG" id="aplc:110988178"/>
<evidence type="ECO:0000259" key="21">
    <source>
        <dbReference type="PROSITE" id="PS50835"/>
    </source>
</evidence>
<evidence type="ECO:0000259" key="20">
    <source>
        <dbReference type="PROSITE" id="PS50011"/>
    </source>
</evidence>
<evidence type="ECO:0000256" key="11">
    <source>
        <dbReference type="ARBA" id="ARBA00023157"/>
    </source>
</evidence>
<evidence type="ECO:0000313" key="22">
    <source>
        <dbReference type="Proteomes" id="UP000694845"/>
    </source>
</evidence>
<keyword evidence="13" id="KW-0325">Glycoprotein</keyword>
<dbReference type="InterPro" id="IPR013783">
    <property type="entry name" value="Ig-like_fold"/>
</dbReference>
<feature type="binding site" evidence="17">
    <location>
        <position position="389"/>
    </location>
    <ligand>
        <name>Mg(2+)</name>
        <dbReference type="ChEBI" id="CHEBI:18420"/>
    </ligand>
</feature>
<keyword evidence="22" id="KW-1185">Reference proteome</keyword>
<dbReference type="SUPFAM" id="SSF48726">
    <property type="entry name" value="Immunoglobulin"/>
    <property type="match status" value="1"/>
</dbReference>
<evidence type="ECO:0000256" key="10">
    <source>
        <dbReference type="ARBA" id="ARBA00023137"/>
    </source>
</evidence>
<accession>A0A8B7ZP13</accession>
<evidence type="ECO:0000256" key="14">
    <source>
        <dbReference type="ARBA" id="ARBA00051243"/>
    </source>
</evidence>
<dbReference type="Pfam" id="PF07714">
    <property type="entry name" value="PK_Tyr_Ser-Thr"/>
    <property type="match status" value="1"/>
</dbReference>
<dbReference type="OrthoDB" id="4062651at2759"/>
<evidence type="ECO:0000256" key="9">
    <source>
        <dbReference type="ARBA" id="ARBA00023136"/>
    </source>
</evidence>
<dbReference type="EC" id="2.7.10.1" evidence="2"/>
<keyword evidence="17" id="KW-0479">Metal-binding</keyword>
<comment type="catalytic activity">
    <reaction evidence="14">
        <text>L-tyrosyl-[protein] + ATP = O-phospho-L-tyrosyl-[protein] + ADP + H(+)</text>
        <dbReference type="Rhea" id="RHEA:10596"/>
        <dbReference type="Rhea" id="RHEA-COMP:10136"/>
        <dbReference type="Rhea" id="RHEA-COMP:20101"/>
        <dbReference type="ChEBI" id="CHEBI:15378"/>
        <dbReference type="ChEBI" id="CHEBI:30616"/>
        <dbReference type="ChEBI" id="CHEBI:46858"/>
        <dbReference type="ChEBI" id="CHEBI:61978"/>
        <dbReference type="ChEBI" id="CHEBI:456216"/>
        <dbReference type="EC" id="2.7.10.1"/>
    </reaction>
</comment>
<dbReference type="InterPro" id="IPR000719">
    <property type="entry name" value="Prot_kinase_dom"/>
</dbReference>
<evidence type="ECO:0000256" key="4">
    <source>
        <dbReference type="ARBA" id="ARBA00022692"/>
    </source>
</evidence>
<dbReference type="PRINTS" id="PR00109">
    <property type="entry name" value="TYRKINASE"/>
</dbReference>
<dbReference type="GO" id="GO:0005524">
    <property type="term" value="F:ATP binding"/>
    <property type="evidence" value="ECO:0007669"/>
    <property type="project" value="UniProtKB-UniRule"/>
</dbReference>
<evidence type="ECO:0000256" key="3">
    <source>
        <dbReference type="ARBA" id="ARBA00022679"/>
    </source>
</evidence>
<dbReference type="Pfam" id="PF08205">
    <property type="entry name" value="C2-set_2"/>
    <property type="match status" value="1"/>
</dbReference>
<dbReference type="AlphaFoldDB" id="A0A8B7ZP13"/>
<dbReference type="PROSITE" id="PS50011">
    <property type="entry name" value="PROTEIN_KINASE_DOM"/>
    <property type="match status" value="1"/>
</dbReference>
<keyword evidence="10" id="KW-0829">Tyrosine-protein kinase</keyword>
<dbReference type="Gene3D" id="3.30.200.20">
    <property type="entry name" value="Phosphorylase Kinase, domain 1"/>
    <property type="match status" value="1"/>
</dbReference>
<evidence type="ECO:0000256" key="2">
    <source>
        <dbReference type="ARBA" id="ARBA00011902"/>
    </source>
</evidence>
<evidence type="ECO:0000256" key="12">
    <source>
        <dbReference type="ARBA" id="ARBA00023170"/>
    </source>
</evidence>
<keyword evidence="9 19" id="KW-0472">Membrane</keyword>
<dbReference type="PANTHER" id="PTHR24416">
    <property type="entry name" value="TYROSINE-PROTEIN KINASE RECEPTOR"/>
    <property type="match status" value="1"/>
</dbReference>
<keyword evidence="8 19" id="KW-1133">Transmembrane helix</keyword>
<keyword evidence="3" id="KW-0808">Transferase</keyword>
<comment type="subcellular location">
    <subcellularLocation>
        <location evidence="1">Membrane</location>
        <topology evidence="1">Single-pass membrane protein</topology>
    </subcellularLocation>
</comment>
<dbReference type="InterPro" id="IPR013162">
    <property type="entry name" value="CD80_C2-set"/>
</dbReference>
<feature type="active site" description="Proton acceptor" evidence="15">
    <location>
        <position position="371"/>
    </location>
</feature>
<evidence type="ECO:0000313" key="23">
    <source>
        <dbReference type="RefSeq" id="XP_022107164.1"/>
    </source>
</evidence>
<dbReference type="InterPro" id="IPR050122">
    <property type="entry name" value="RTK"/>
</dbReference>
<evidence type="ECO:0000256" key="19">
    <source>
        <dbReference type="SAM" id="Phobius"/>
    </source>
</evidence>
<evidence type="ECO:0000256" key="5">
    <source>
        <dbReference type="ARBA" id="ARBA00022741"/>
    </source>
</evidence>
<dbReference type="FunFam" id="1.10.510.10:FF:000554">
    <property type="entry name" value="Predicted protein"/>
    <property type="match status" value="1"/>
</dbReference>
<evidence type="ECO:0000256" key="16">
    <source>
        <dbReference type="PIRSR" id="PIRSR000615-2"/>
    </source>
</evidence>
<evidence type="ECO:0000256" key="7">
    <source>
        <dbReference type="ARBA" id="ARBA00022840"/>
    </source>
</evidence>
<protein>
    <recommendedName>
        <fullName evidence="2">receptor protein-tyrosine kinase</fullName>
        <ecNumber evidence="2">2.7.10.1</ecNumber>
    </recommendedName>
</protein>
<dbReference type="SMART" id="SM00219">
    <property type="entry name" value="TyrKc"/>
    <property type="match status" value="1"/>
</dbReference>
<proteinExistence type="predicted"/>
<dbReference type="PROSITE" id="PS00107">
    <property type="entry name" value="PROTEIN_KINASE_ATP"/>
    <property type="match status" value="1"/>
</dbReference>
<feature type="domain" description="Protein kinase" evidence="20">
    <location>
        <begin position="232"/>
        <end position="506"/>
    </location>
</feature>
<dbReference type="GO" id="GO:0046872">
    <property type="term" value="F:metal ion binding"/>
    <property type="evidence" value="ECO:0007669"/>
    <property type="project" value="UniProtKB-KW"/>
</dbReference>
<dbReference type="Proteomes" id="UP000694845">
    <property type="component" value="Unplaced"/>
</dbReference>
<evidence type="ECO:0000256" key="13">
    <source>
        <dbReference type="ARBA" id="ARBA00023180"/>
    </source>
</evidence>
<evidence type="ECO:0000256" key="1">
    <source>
        <dbReference type="ARBA" id="ARBA00004167"/>
    </source>
</evidence>
<dbReference type="InterPro" id="IPR017441">
    <property type="entry name" value="Protein_kinase_ATP_BS"/>
</dbReference>
<feature type="binding site" evidence="17">
    <location>
        <position position="376"/>
    </location>
    <ligand>
        <name>Mg(2+)</name>
        <dbReference type="ChEBI" id="CHEBI:18420"/>
    </ligand>
</feature>
<feature type="binding site" evidence="16">
    <location>
        <position position="375"/>
    </location>
    <ligand>
        <name>ATP</name>
        <dbReference type="ChEBI" id="CHEBI:30616"/>
    </ligand>
</feature>
<keyword evidence="17" id="KW-0460">Magnesium</keyword>
<evidence type="ECO:0000256" key="6">
    <source>
        <dbReference type="ARBA" id="ARBA00022777"/>
    </source>
</evidence>
<keyword evidence="4 19" id="KW-0812">Transmembrane</keyword>
<dbReference type="InterPro" id="IPR020635">
    <property type="entry name" value="Tyr_kinase_cat_dom"/>
</dbReference>
<dbReference type="GO" id="GO:0004714">
    <property type="term" value="F:transmembrane receptor protein tyrosine kinase activity"/>
    <property type="evidence" value="ECO:0007669"/>
    <property type="project" value="UniProtKB-EC"/>
</dbReference>
<name>A0A8B7ZP13_ACAPL</name>
<dbReference type="GeneID" id="110988178"/>
<dbReference type="InterPro" id="IPR001245">
    <property type="entry name" value="Ser-Thr/Tyr_kinase_cat_dom"/>
</dbReference>
<evidence type="ECO:0000256" key="15">
    <source>
        <dbReference type="PIRSR" id="PIRSR000615-1"/>
    </source>
</evidence>
<feature type="domain" description="Ig-like" evidence="21">
    <location>
        <begin position="6"/>
        <end position="115"/>
    </location>
</feature>
<dbReference type="InterPro" id="IPR036179">
    <property type="entry name" value="Ig-like_dom_sf"/>
</dbReference>
<dbReference type="SUPFAM" id="SSF56112">
    <property type="entry name" value="Protein kinase-like (PK-like)"/>
    <property type="match status" value="1"/>
</dbReference>
<dbReference type="GO" id="GO:0005886">
    <property type="term" value="C:plasma membrane"/>
    <property type="evidence" value="ECO:0007669"/>
    <property type="project" value="TreeGrafter"/>
</dbReference>
<keyword evidence="7 16" id="KW-0067">ATP-binding</keyword>
<feature type="transmembrane region" description="Helical" evidence="19">
    <location>
        <begin position="123"/>
        <end position="149"/>
    </location>
</feature>
<keyword evidence="11" id="KW-1015">Disulfide bond</keyword>
<evidence type="ECO:0000256" key="8">
    <source>
        <dbReference type="ARBA" id="ARBA00022989"/>
    </source>
</evidence>
<dbReference type="Gene3D" id="1.10.510.10">
    <property type="entry name" value="Transferase(Phosphotransferase) domain 1"/>
    <property type="match status" value="1"/>
</dbReference>